<dbReference type="GO" id="GO:0003677">
    <property type="term" value="F:DNA binding"/>
    <property type="evidence" value="ECO:0007669"/>
    <property type="project" value="UniProtKB-KW"/>
</dbReference>
<keyword evidence="6" id="KW-0238">DNA-binding</keyword>
<dbReference type="InterPro" id="IPR010095">
    <property type="entry name" value="Cas12f1-like_TNB"/>
</dbReference>
<evidence type="ECO:0000313" key="12">
    <source>
        <dbReference type="Proteomes" id="UP000193208"/>
    </source>
</evidence>
<proteinExistence type="inferred from homology"/>
<evidence type="ECO:0000256" key="5">
    <source>
        <dbReference type="ARBA" id="ARBA00022833"/>
    </source>
</evidence>
<dbReference type="InterPro" id="IPR051399">
    <property type="entry name" value="RNA-guided_DNA_endo/Transpos"/>
</dbReference>
<dbReference type="AlphaFoldDB" id="A0A1X3A1P9"/>
<organism evidence="11 12">
    <name type="scientific">Bifidobacterium adolescentis</name>
    <dbReference type="NCBI Taxonomy" id="1680"/>
    <lineage>
        <taxon>Bacteria</taxon>
        <taxon>Bacillati</taxon>
        <taxon>Actinomycetota</taxon>
        <taxon>Actinomycetes</taxon>
        <taxon>Bifidobacteriales</taxon>
        <taxon>Bifidobacteriaceae</taxon>
        <taxon>Bifidobacterium</taxon>
    </lineage>
</organism>
<evidence type="ECO:0000256" key="6">
    <source>
        <dbReference type="ARBA" id="ARBA00023125"/>
    </source>
</evidence>
<evidence type="ECO:0000256" key="1">
    <source>
        <dbReference type="ARBA" id="ARBA00008761"/>
    </source>
</evidence>
<name>A0A1X3A1P9_BIFAD</name>
<evidence type="ECO:0000259" key="9">
    <source>
        <dbReference type="Pfam" id="PF07282"/>
    </source>
</evidence>
<keyword evidence="4" id="KW-0479">Metal-binding</keyword>
<comment type="caution">
    <text evidence="11">The sequence shown here is derived from an EMBL/GenBank/DDBJ whole genome shotgun (WGS) entry which is preliminary data.</text>
</comment>
<keyword evidence="3" id="KW-0815">Transposition</keyword>
<dbReference type="EMBL" id="LNKI01000002">
    <property type="protein sequence ID" value="OSH00609.1"/>
    <property type="molecule type" value="Genomic_DNA"/>
</dbReference>
<comment type="similarity">
    <text evidence="2">In the N-terminal section; belongs to the transposase 2 family.</text>
</comment>
<dbReference type="InterPro" id="IPR021027">
    <property type="entry name" value="Transposase_put_HTH"/>
</dbReference>
<dbReference type="Pfam" id="PF01385">
    <property type="entry name" value="OrfB_IS605"/>
    <property type="match status" value="1"/>
</dbReference>
<dbReference type="NCBIfam" id="NF040570">
    <property type="entry name" value="guided_TnpB"/>
    <property type="match status" value="1"/>
</dbReference>
<keyword evidence="5" id="KW-0862">Zinc</keyword>
<evidence type="ECO:0000259" key="10">
    <source>
        <dbReference type="Pfam" id="PF12323"/>
    </source>
</evidence>
<evidence type="ECO:0000256" key="3">
    <source>
        <dbReference type="ARBA" id="ARBA00022578"/>
    </source>
</evidence>
<evidence type="ECO:0000313" key="11">
    <source>
        <dbReference type="EMBL" id="OSH00609.1"/>
    </source>
</evidence>
<dbReference type="RefSeq" id="WP_085381858.1">
    <property type="nucleotide sequence ID" value="NZ_LNKI01000002.1"/>
</dbReference>
<feature type="domain" description="Transposase putative helix-turn-helix" evidence="10">
    <location>
        <begin position="7"/>
        <end position="47"/>
    </location>
</feature>
<comment type="similarity">
    <text evidence="1">In the C-terminal section; belongs to the transposase 35 family.</text>
</comment>
<evidence type="ECO:0000259" key="8">
    <source>
        <dbReference type="Pfam" id="PF01385"/>
    </source>
</evidence>
<dbReference type="InterPro" id="IPR001959">
    <property type="entry name" value="Transposase"/>
</dbReference>
<reference evidence="11 12" key="1">
    <citation type="journal article" date="2016" name="Sci. Rep.">
        <title>Evaluation of genetic diversity among strains of the human gut commensal Bifidobacterium adolescentis.</title>
        <authorList>
            <person name="Duranti S."/>
            <person name="Milani C."/>
            <person name="Lugli G.A."/>
            <person name="Mancabelli L."/>
            <person name="Turroni F."/>
            <person name="Ferrario C."/>
            <person name="Mangifesta M."/>
            <person name="Viappiani A."/>
            <person name="Sanchez B."/>
            <person name="Margolles A."/>
            <person name="van Sinderen D."/>
            <person name="Ventura M."/>
        </authorList>
    </citation>
    <scope>NUCLEOTIDE SEQUENCE [LARGE SCALE GENOMIC DNA]</scope>
    <source>
        <strain evidence="11 12">AL46-7</strain>
    </source>
</reference>
<dbReference type="PANTHER" id="PTHR30405">
    <property type="entry name" value="TRANSPOSASE"/>
    <property type="match status" value="1"/>
</dbReference>
<dbReference type="GO" id="GO:0006310">
    <property type="term" value="P:DNA recombination"/>
    <property type="evidence" value="ECO:0007669"/>
    <property type="project" value="UniProtKB-KW"/>
</dbReference>
<evidence type="ECO:0000256" key="7">
    <source>
        <dbReference type="ARBA" id="ARBA00023172"/>
    </source>
</evidence>
<dbReference type="GO" id="GO:0032196">
    <property type="term" value="P:transposition"/>
    <property type="evidence" value="ECO:0007669"/>
    <property type="project" value="UniProtKB-KW"/>
</dbReference>
<dbReference type="Pfam" id="PF12323">
    <property type="entry name" value="HTH_OrfB_IS605"/>
    <property type="match status" value="1"/>
</dbReference>
<dbReference type="Pfam" id="PF07282">
    <property type="entry name" value="Cas12f1-like_TNB"/>
    <property type="match status" value="1"/>
</dbReference>
<dbReference type="Proteomes" id="UP000193208">
    <property type="component" value="Unassembled WGS sequence"/>
</dbReference>
<feature type="domain" description="Probable transposase IS891/IS1136/IS1341" evidence="8">
    <location>
        <begin position="171"/>
        <end position="283"/>
    </location>
</feature>
<feature type="domain" description="Cas12f1-like TNB" evidence="9">
    <location>
        <begin position="317"/>
        <end position="384"/>
    </location>
</feature>
<protein>
    <submittedName>
        <fullName evidence="11">Transposase</fullName>
    </submittedName>
</protein>
<dbReference type="PANTHER" id="PTHR30405:SF25">
    <property type="entry name" value="RNA-GUIDED DNA ENDONUCLEASE INSQ-RELATED"/>
    <property type="match status" value="1"/>
</dbReference>
<keyword evidence="7" id="KW-0233">DNA recombination</keyword>
<evidence type="ECO:0000256" key="2">
    <source>
        <dbReference type="ARBA" id="ARBA00011044"/>
    </source>
</evidence>
<accession>A0A1X3A1P9</accession>
<gene>
    <name evidence="11" type="ORF">AL0467_1009</name>
</gene>
<sequence length="405" mass="46558">MDTTTAKRAYRFRFYPTPEQEQTLRRTLGCCRKVYNMALDARSEAWTVRHESVSYEDTSRMLTDWKKTKEYAYLREVPSVPLQQSLRHLQAAYRNFFAKTGDYPRFKSKKNGGAATYAASAFTWDWDKRELTLAKMREPLPVRWSRTLPRKARPSTVTVSLGPSGRWHVSILVEEEVKHLPASPNKVGVDLGTEHFAILSTGEKIPNPRHLNRYQKKLEQAQQTLSRKQKGSNNYRKARLKVAKAYAKVKDCRSDFLHKLSTRLIRENQAVVIEDLAVENLTRRCAPKPDPEHPGRYLPNGQAAKTGLNRSILDTGWRQFRTMLEYKAQWYGRQLTVIDRWYPSSQICSTCGYNSGKKPLNIRQWDCPKCGTHHDRDINAAKNILSAGLAVRACGDPRTAEATLR</sequence>
<evidence type="ECO:0000256" key="4">
    <source>
        <dbReference type="ARBA" id="ARBA00022723"/>
    </source>
</evidence>
<dbReference type="GO" id="GO:0046872">
    <property type="term" value="F:metal ion binding"/>
    <property type="evidence" value="ECO:0007669"/>
    <property type="project" value="UniProtKB-KW"/>
</dbReference>